<accession>A0AAV9XTW6</accession>
<dbReference type="Proteomes" id="UP001311799">
    <property type="component" value="Unassembled WGS sequence"/>
</dbReference>
<evidence type="ECO:0000313" key="1">
    <source>
        <dbReference type="EMBL" id="KAK6587635.1"/>
    </source>
</evidence>
<dbReference type="EMBL" id="JAWDEY010000036">
    <property type="protein sequence ID" value="KAK6587635.1"/>
    <property type="molecule type" value="Genomic_DNA"/>
</dbReference>
<sequence length="282" mass="32538">MLYIIGNNIEYTGYLKNILIGLEDTSSILEYNKKTKTNDSLVVDCKDDMNIPSDVIVKTKYYDAKISVLNATIDEYLSFNIDVKKKPNAILLFFDGNYNADKYDELFRKLGQDFSKTNENNVSDDYYSDYQSNDNITRVCCLIKDKNNANNIEMSKLLNVCNEFSFELIVISEIKEVCPKNTNDSENEIIEYSPLNGIMRTIEALHCTIWDTIHRKNTHNSESNIGQSNIDIENSFNQFDLINSMMSNLSSEIKHLSDQERRGKASKIMFDIIKHLNIDFDE</sequence>
<organism evidence="1 2">
    <name type="scientific">Cryptosporidium xiaoi</name>
    <dbReference type="NCBI Taxonomy" id="659607"/>
    <lineage>
        <taxon>Eukaryota</taxon>
        <taxon>Sar</taxon>
        <taxon>Alveolata</taxon>
        <taxon>Apicomplexa</taxon>
        <taxon>Conoidasida</taxon>
        <taxon>Coccidia</taxon>
        <taxon>Eucoccidiorida</taxon>
        <taxon>Eimeriorina</taxon>
        <taxon>Cryptosporidiidae</taxon>
        <taxon>Cryptosporidium</taxon>
    </lineage>
</organism>
<reference evidence="1 2" key="1">
    <citation type="submission" date="2023-10" db="EMBL/GenBank/DDBJ databases">
        <title>Comparative genomics analysis reveals potential genetic determinants of host preference in Cryptosporidium xiaoi.</title>
        <authorList>
            <person name="Xiao L."/>
            <person name="Li J."/>
        </authorList>
    </citation>
    <scope>NUCLEOTIDE SEQUENCE [LARGE SCALE GENOMIC DNA]</scope>
    <source>
        <strain evidence="1 2">52996</strain>
    </source>
</reference>
<dbReference type="Gene3D" id="3.40.50.11960">
    <property type="match status" value="1"/>
</dbReference>
<comment type="caution">
    <text evidence="1">The sequence shown here is derived from an EMBL/GenBank/DDBJ whole genome shotgun (WGS) entry which is preliminary data.</text>
</comment>
<dbReference type="AlphaFoldDB" id="A0AAV9XTW6"/>
<proteinExistence type="predicted"/>
<keyword evidence="2" id="KW-1185">Reference proteome</keyword>
<name>A0AAV9XTW6_9CRYT</name>
<evidence type="ECO:0000313" key="2">
    <source>
        <dbReference type="Proteomes" id="UP001311799"/>
    </source>
</evidence>
<protein>
    <submittedName>
        <fullName evidence="1">Uncharacterized protein</fullName>
    </submittedName>
</protein>
<gene>
    <name evidence="1" type="ORF">RS030_81447</name>
</gene>